<dbReference type="InterPro" id="IPR006201">
    <property type="entry name" value="Neur_channel"/>
</dbReference>
<reference evidence="7 8" key="1">
    <citation type="submission" date="2013-11" db="EMBL/GenBank/DDBJ databases">
        <title>Draft genome of the bovine lungworm Dictyocaulus viviparus.</title>
        <authorList>
            <person name="Mitreva M."/>
        </authorList>
    </citation>
    <scope>NUCLEOTIDE SEQUENCE [LARGE SCALE GENOMIC DNA]</scope>
    <source>
        <strain evidence="7 8">HannoverDv2000</strain>
    </source>
</reference>
<keyword evidence="8" id="KW-1185">Reference proteome</keyword>
<dbReference type="PRINTS" id="PR00252">
    <property type="entry name" value="NRIONCHANNEL"/>
</dbReference>
<dbReference type="Gene3D" id="1.20.58.390">
    <property type="entry name" value="Neurotransmitter-gated ion-channel transmembrane domain"/>
    <property type="match status" value="1"/>
</dbReference>
<keyword evidence="3 5" id="KW-1133">Transmembrane helix</keyword>
<dbReference type="Pfam" id="PF02931">
    <property type="entry name" value="Neur_chan_LBD"/>
    <property type="match status" value="1"/>
</dbReference>
<evidence type="ECO:0000313" key="8">
    <source>
        <dbReference type="Proteomes" id="UP000053766"/>
    </source>
</evidence>
<dbReference type="STRING" id="29172.A0A0D8Y003"/>
<evidence type="ECO:0000256" key="3">
    <source>
        <dbReference type="ARBA" id="ARBA00022989"/>
    </source>
</evidence>
<dbReference type="InterPro" id="IPR038050">
    <property type="entry name" value="Neuro_actylchol_rec"/>
</dbReference>
<evidence type="ECO:0000313" key="7">
    <source>
        <dbReference type="EMBL" id="KJH49467.1"/>
    </source>
</evidence>
<evidence type="ECO:0000256" key="4">
    <source>
        <dbReference type="ARBA" id="ARBA00023136"/>
    </source>
</evidence>
<dbReference type="InterPro" id="IPR036734">
    <property type="entry name" value="Neur_chan_lig-bd_sf"/>
</dbReference>
<evidence type="ECO:0000256" key="5">
    <source>
        <dbReference type="RuleBase" id="RU000687"/>
    </source>
</evidence>
<name>A0A0D8Y003_DICVI</name>
<keyword evidence="2 5" id="KW-0812">Transmembrane</keyword>
<dbReference type="EMBL" id="KN716234">
    <property type="protein sequence ID" value="KJH49467.1"/>
    <property type="molecule type" value="Genomic_DNA"/>
</dbReference>
<dbReference type="InterPro" id="IPR036719">
    <property type="entry name" value="Neuro-gated_channel_TM_sf"/>
</dbReference>
<keyword evidence="5" id="KW-0406">Ion transport</keyword>
<dbReference type="Proteomes" id="UP000053766">
    <property type="component" value="Unassembled WGS sequence"/>
</dbReference>
<dbReference type="OrthoDB" id="5975154at2759"/>
<dbReference type="GO" id="GO:0004888">
    <property type="term" value="F:transmembrane signaling receptor activity"/>
    <property type="evidence" value="ECO:0007669"/>
    <property type="project" value="InterPro"/>
</dbReference>
<keyword evidence="4 5" id="KW-0472">Membrane</keyword>
<dbReference type="GO" id="GO:0005230">
    <property type="term" value="F:extracellular ligand-gated monoatomic ion channel activity"/>
    <property type="evidence" value="ECO:0007669"/>
    <property type="project" value="InterPro"/>
</dbReference>
<dbReference type="PROSITE" id="PS00236">
    <property type="entry name" value="NEUROTR_ION_CHANNEL"/>
    <property type="match status" value="1"/>
</dbReference>
<evidence type="ECO:0000256" key="1">
    <source>
        <dbReference type="ARBA" id="ARBA00004141"/>
    </source>
</evidence>
<dbReference type="SUPFAM" id="SSF63712">
    <property type="entry name" value="Nicotinic receptor ligand binding domain-like"/>
    <property type="match status" value="1"/>
</dbReference>
<evidence type="ECO:0000256" key="2">
    <source>
        <dbReference type="ARBA" id="ARBA00022692"/>
    </source>
</evidence>
<dbReference type="InterPro" id="IPR006202">
    <property type="entry name" value="Neur_chan_lig-bd"/>
</dbReference>
<proteinExistence type="inferred from homology"/>
<dbReference type="PANTHER" id="PTHR18945">
    <property type="entry name" value="NEUROTRANSMITTER GATED ION CHANNEL"/>
    <property type="match status" value="1"/>
</dbReference>
<comment type="subcellular location">
    <subcellularLocation>
        <location evidence="1">Membrane</location>
        <topology evidence="1">Multi-pass membrane protein</topology>
    </subcellularLocation>
</comment>
<evidence type="ECO:0000259" key="6">
    <source>
        <dbReference type="Pfam" id="PF02931"/>
    </source>
</evidence>
<reference evidence="8" key="2">
    <citation type="journal article" date="2016" name="Sci. Rep.">
        <title>Dictyocaulus viviparus genome, variome and transcriptome elucidate lungworm biology and support future intervention.</title>
        <authorList>
            <person name="McNulty S.N."/>
            <person name="Strube C."/>
            <person name="Rosa B.A."/>
            <person name="Martin J.C."/>
            <person name="Tyagi R."/>
            <person name="Choi Y.J."/>
            <person name="Wang Q."/>
            <person name="Hallsworth Pepin K."/>
            <person name="Zhang X."/>
            <person name="Ozersky P."/>
            <person name="Wilson R.K."/>
            <person name="Sternberg P.W."/>
            <person name="Gasser R.B."/>
            <person name="Mitreva M."/>
        </authorList>
    </citation>
    <scope>NUCLEOTIDE SEQUENCE [LARGE SCALE GENOMIC DNA]</scope>
    <source>
        <strain evidence="8">HannoverDv2000</strain>
    </source>
</reference>
<dbReference type="FunFam" id="1.20.58.390:FF:000144">
    <property type="entry name" value="Protein CBR-ACR-25"/>
    <property type="match status" value="1"/>
</dbReference>
<comment type="caution">
    <text evidence="5">Lacks conserved residue(s) required for the propagation of feature annotation.</text>
</comment>
<dbReference type="InterPro" id="IPR018000">
    <property type="entry name" value="Neurotransmitter_ion_chnl_CS"/>
</dbReference>
<dbReference type="Gene3D" id="2.70.170.10">
    <property type="entry name" value="Neurotransmitter-gated ion-channel ligand-binding domain"/>
    <property type="match status" value="1"/>
</dbReference>
<protein>
    <submittedName>
        <fullName evidence="7">Neurotransmitter-gated ion-channel ligand binding domain protein</fullName>
    </submittedName>
</protein>
<keyword evidence="5" id="KW-0813">Transport</keyword>
<keyword evidence="5" id="KW-0407">Ion channel</keyword>
<feature type="domain" description="Neurotransmitter-gated ion-channel ligand-binding" evidence="6">
    <location>
        <begin position="17"/>
        <end position="136"/>
    </location>
</feature>
<dbReference type="SUPFAM" id="SSF90112">
    <property type="entry name" value="Neurotransmitter-gated ion-channel transmembrane pore"/>
    <property type="match status" value="1"/>
</dbReference>
<gene>
    <name evidence="7" type="ORF">DICVIV_04404</name>
</gene>
<dbReference type="AlphaFoldDB" id="A0A0D8Y003"/>
<accession>A0A0D8Y003</accession>
<sequence length="193" mass="22481">MTWCLMKISIRKDEAVSADEHFDASFPVNFVVSSNGDVLLAPPGIIKISCELSMTWFPFDEQICFIKYGSWTYTGSKLDLHIDDSGLNNRHKMDLMYYLPNGEFELLATPAERVASEFNKERYVELYFRLHLKRKTLYYGLNWIVPSILISVSNVLGFTMPPECGEKITLRKYLRLDWQLILMKKLRMSDMSK</sequence>
<organism evidence="7 8">
    <name type="scientific">Dictyocaulus viviparus</name>
    <name type="common">Bovine lungworm</name>
    <dbReference type="NCBI Taxonomy" id="29172"/>
    <lineage>
        <taxon>Eukaryota</taxon>
        <taxon>Metazoa</taxon>
        <taxon>Ecdysozoa</taxon>
        <taxon>Nematoda</taxon>
        <taxon>Chromadorea</taxon>
        <taxon>Rhabditida</taxon>
        <taxon>Rhabditina</taxon>
        <taxon>Rhabditomorpha</taxon>
        <taxon>Strongyloidea</taxon>
        <taxon>Metastrongylidae</taxon>
        <taxon>Dictyocaulus</taxon>
    </lineage>
</organism>
<dbReference type="GO" id="GO:0016020">
    <property type="term" value="C:membrane"/>
    <property type="evidence" value="ECO:0007669"/>
    <property type="project" value="UniProtKB-SubCell"/>
</dbReference>
<feature type="transmembrane region" description="Helical" evidence="5">
    <location>
        <begin position="137"/>
        <end position="160"/>
    </location>
</feature>
<comment type="similarity">
    <text evidence="5">Belongs to the ligand-gated ion channel (TC 1.A.9) family.</text>
</comment>